<organism evidence="1 2">
    <name type="scientific">Trichonephila inaurata madagascariensis</name>
    <dbReference type="NCBI Taxonomy" id="2747483"/>
    <lineage>
        <taxon>Eukaryota</taxon>
        <taxon>Metazoa</taxon>
        <taxon>Ecdysozoa</taxon>
        <taxon>Arthropoda</taxon>
        <taxon>Chelicerata</taxon>
        <taxon>Arachnida</taxon>
        <taxon>Araneae</taxon>
        <taxon>Araneomorphae</taxon>
        <taxon>Entelegynae</taxon>
        <taxon>Araneoidea</taxon>
        <taxon>Nephilidae</taxon>
        <taxon>Trichonephila</taxon>
        <taxon>Trichonephila inaurata</taxon>
    </lineage>
</organism>
<gene>
    <name evidence="1" type="ORF">TNIN_164991</name>
</gene>
<sequence>WGTDETLQYPGTMKQLAIPMEPDGTFAIPMEPGTISISPWNRRNICNISMEPDETICKYHGN</sequence>
<feature type="non-terminal residue" evidence="1">
    <location>
        <position position="1"/>
    </location>
</feature>
<evidence type="ECO:0000313" key="1">
    <source>
        <dbReference type="EMBL" id="GFY77630.1"/>
    </source>
</evidence>
<evidence type="ECO:0000313" key="2">
    <source>
        <dbReference type="Proteomes" id="UP000886998"/>
    </source>
</evidence>
<protein>
    <submittedName>
        <fullName evidence="1">Uncharacterized protein</fullName>
    </submittedName>
</protein>
<reference evidence="1" key="1">
    <citation type="submission" date="2020-08" db="EMBL/GenBank/DDBJ databases">
        <title>Multicomponent nature underlies the extraordinary mechanical properties of spider dragline silk.</title>
        <authorList>
            <person name="Kono N."/>
            <person name="Nakamura H."/>
            <person name="Mori M."/>
            <person name="Yoshida Y."/>
            <person name="Ohtoshi R."/>
            <person name="Malay A.D."/>
            <person name="Moran D.A.P."/>
            <person name="Tomita M."/>
            <person name="Numata K."/>
            <person name="Arakawa K."/>
        </authorList>
    </citation>
    <scope>NUCLEOTIDE SEQUENCE</scope>
</reference>
<keyword evidence="2" id="KW-1185">Reference proteome</keyword>
<dbReference type="Proteomes" id="UP000886998">
    <property type="component" value="Unassembled WGS sequence"/>
</dbReference>
<name>A0A8X7CT20_9ARAC</name>
<dbReference type="EMBL" id="BMAV01022539">
    <property type="protein sequence ID" value="GFY77630.1"/>
    <property type="molecule type" value="Genomic_DNA"/>
</dbReference>
<comment type="caution">
    <text evidence="1">The sequence shown here is derived from an EMBL/GenBank/DDBJ whole genome shotgun (WGS) entry which is preliminary data.</text>
</comment>
<proteinExistence type="predicted"/>
<accession>A0A8X7CT20</accession>
<dbReference type="AlphaFoldDB" id="A0A8X7CT20"/>